<evidence type="ECO:0000313" key="1">
    <source>
        <dbReference type="EMBL" id="CAA9402245.1"/>
    </source>
</evidence>
<organism evidence="1">
    <name type="scientific">uncultured Rubrobacteraceae bacterium</name>
    <dbReference type="NCBI Taxonomy" id="349277"/>
    <lineage>
        <taxon>Bacteria</taxon>
        <taxon>Bacillati</taxon>
        <taxon>Actinomycetota</taxon>
        <taxon>Rubrobacteria</taxon>
        <taxon>Rubrobacterales</taxon>
        <taxon>Rubrobacteraceae</taxon>
        <taxon>environmental samples</taxon>
    </lineage>
</organism>
<proteinExistence type="predicted"/>
<protein>
    <submittedName>
        <fullName evidence="1">Uncharacterized protein</fullName>
    </submittedName>
</protein>
<dbReference type="EMBL" id="CADCUW010000162">
    <property type="protein sequence ID" value="CAA9402245.1"/>
    <property type="molecule type" value="Genomic_DNA"/>
</dbReference>
<sequence length="50" mass="5710">MRRYARRETPAVATVLYAGMELGRPALVVWIDGHRSEYGRDLLDGFEAED</sequence>
<accession>A0A6J4P7C9</accession>
<name>A0A6J4P7C9_9ACTN</name>
<dbReference type="AlphaFoldDB" id="A0A6J4P7C9"/>
<reference evidence="1" key="1">
    <citation type="submission" date="2020-02" db="EMBL/GenBank/DDBJ databases">
        <authorList>
            <person name="Meier V. D."/>
        </authorList>
    </citation>
    <scope>NUCLEOTIDE SEQUENCE</scope>
    <source>
        <strain evidence="1">AVDCRST_MAG01</strain>
    </source>
</reference>
<gene>
    <name evidence="1" type="ORF">AVDCRST_MAG01-01-1105</name>
</gene>